<keyword evidence="3" id="KW-1185">Reference proteome</keyword>
<organism evidence="2 3">
    <name type="scientific">Trifolium medium</name>
    <dbReference type="NCBI Taxonomy" id="97028"/>
    <lineage>
        <taxon>Eukaryota</taxon>
        <taxon>Viridiplantae</taxon>
        <taxon>Streptophyta</taxon>
        <taxon>Embryophyta</taxon>
        <taxon>Tracheophyta</taxon>
        <taxon>Spermatophyta</taxon>
        <taxon>Magnoliopsida</taxon>
        <taxon>eudicotyledons</taxon>
        <taxon>Gunneridae</taxon>
        <taxon>Pentapetalae</taxon>
        <taxon>rosids</taxon>
        <taxon>fabids</taxon>
        <taxon>Fabales</taxon>
        <taxon>Fabaceae</taxon>
        <taxon>Papilionoideae</taxon>
        <taxon>50 kb inversion clade</taxon>
        <taxon>NPAAA clade</taxon>
        <taxon>Hologalegina</taxon>
        <taxon>IRL clade</taxon>
        <taxon>Trifolieae</taxon>
        <taxon>Trifolium</taxon>
    </lineage>
</organism>
<evidence type="ECO:0000256" key="1">
    <source>
        <dbReference type="SAM" id="MobiDB-lite"/>
    </source>
</evidence>
<feature type="compositionally biased region" description="Basic and acidic residues" evidence="1">
    <location>
        <begin position="1"/>
        <end position="24"/>
    </location>
</feature>
<feature type="non-terminal residue" evidence="2">
    <location>
        <position position="1"/>
    </location>
</feature>
<proteinExistence type="predicted"/>
<dbReference type="Proteomes" id="UP000265520">
    <property type="component" value="Unassembled WGS sequence"/>
</dbReference>
<dbReference type="EMBL" id="LXQA011022823">
    <property type="protein sequence ID" value="MCI81595.1"/>
    <property type="molecule type" value="Genomic_DNA"/>
</dbReference>
<feature type="region of interest" description="Disordered" evidence="1">
    <location>
        <begin position="1"/>
        <end position="42"/>
    </location>
</feature>
<accession>A0A392V3S5</accession>
<evidence type="ECO:0000313" key="2">
    <source>
        <dbReference type="EMBL" id="MCI81595.1"/>
    </source>
</evidence>
<sequence length="42" mass="4652">EKKASGERSSKRKQVETDSEFKPDDEQDVLDIVTPSAKTSGK</sequence>
<name>A0A392V3S5_9FABA</name>
<reference evidence="2 3" key="1">
    <citation type="journal article" date="2018" name="Front. Plant Sci.">
        <title>Red Clover (Trifolium pratense) and Zigzag Clover (T. medium) - A Picture of Genomic Similarities and Differences.</title>
        <authorList>
            <person name="Dluhosova J."/>
            <person name="Istvanek J."/>
            <person name="Nedelnik J."/>
            <person name="Repkova J."/>
        </authorList>
    </citation>
    <scope>NUCLEOTIDE SEQUENCE [LARGE SCALE GENOMIC DNA]</scope>
    <source>
        <strain evidence="3">cv. 10/8</strain>
        <tissue evidence="2">Leaf</tissue>
    </source>
</reference>
<evidence type="ECO:0000313" key="3">
    <source>
        <dbReference type="Proteomes" id="UP000265520"/>
    </source>
</evidence>
<protein>
    <submittedName>
        <fullName evidence="2">Uncharacterized protein</fullName>
    </submittedName>
</protein>
<dbReference type="AlphaFoldDB" id="A0A392V3S5"/>
<comment type="caution">
    <text evidence="2">The sequence shown here is derived from an EMBL/GenBank/DDBJ whole genome shotgun (WGS) entry which is preliminary data.</text>
</comment>